<accession>A0A2P2IX65</accession>
<name>A0A2P2IX65_RHIMU</name>
<reference evidence="1" key="1">
    <citation type="submission" date="2018-02" db="EMBL/GenBank/DDBJ databases">
        <title>Rhizophora mucronata_Transcriptome.</title>
        <authorList>
            <person name="Meera S.P."/>
            <person name="Sreeshan A."/>
            <person name="Augustine A."/>
        </authorList>
    </citation>
    <scope>NUCLEOTIDE SEQUENCE</scope>
    <source>
        <tissue evidence="1">Leaf</tissue>
    </source>
</reference>
<protein>
    <submittedName>
        <fullName evidence="1">Uncharacterized protein</fullName>
    </submittedName>
</protein>
<sequence>MFVYGLNLVDQKKRKGMIFFFFLWYQIQSGS</sequence>
<dbReference type="EMBL" id="GGEC01005336">
    <property type="protein sequence ID" value="MBW85819.1"/>
    <property type="molecule type" value="Transcribed_RNA"/>
</dbReference>
<organism evidence="1">
    <name type="scientific">Rhizophora mucronata</name>
    <name type="common">Asiatic mangrove</name>
    <dbReference type="NCBI Taxonomy" id="61149"/>
    <lineage>
        <taxon>Eukaryota</taxon>
        <taxon>Viridiplantae</taxon>
        <taxon>Streptophyta</taxon>
        <taxon>Embryophyta</taxon>
        <taxon>Tracheophyta</taxon>
        <taxon>Spermatophyta</taxon>
        <taxon>Magnoliopsida</taxon>
        <taxon>eudicotyledons</taxon>
        <taxon>Gunneridae</taxon>
        <taxon>Pentapetalae</taxon>
        <taxon>rosids</taxon>
        <taxon>fabids</taxon>
        <taxon>Malpighiales</taxon>
        <taxon>Rhizophoraceae</taxon>
        <taxon>Rhizophora</taxon>
    </lineage>
</organism>
<proteinExistence type="predicted"/>
<evidence type="ECO:0000313" key="1">
    <source>
        <dbReference type="EMBL" id="MBW85819.1"/>
    </source>
</evidence>
<dbReference type="AlphaFoldDB" id="A0A2P2IX65"/>